<comment type="similarity">
    <text evidence="1">Belongs to the peptidase U4 family.</text>
</comment>
<dbReference type="EMBL" id="PYAV01000002">
    <property type="protein sequence ID" value="PSL50765.1"/>
    <property type="molecule type" value="Genomic_DNA"/>
</dbReference>
<dbReference type="Pfam" id="PF03419">
    <property type="entry name" value="Peptidase_U4"/>
    <property type="match status" value="1"/>
</dbReference>
<comment type="caution">
    <text evidence="4">The sequence shown here is derived from an EMBL/GenBank/DDBJ whole genome shotgun (WGS) entry which is preliminary data.</text>
</comment>
<keyword evidence="3" id="KW-1133">Transmembrane helix</keyword>
<dbReference type="GO" id="GO:0006508">
    <property type="term" value="P:proteolysis"/>
    <property type="evidence" value="ECO:0007669"/>
    <property type="project" value="UniProtKB-KW"/>
</dbReference>
<dbReference type="PIRSF" id="PIRSF018571">
    <property type="entry name" value="SpoIIGA"/>
    <property type="match status" value="1"/>
</dbReference>
<protein>
    <recommendedName>
        <fullName evidence="1">Sporulation sigma-E factor-processing peptidase</fullName>
        <ecNumber evidence="1">3.4.23.-</ecNumber>
    </recommendedName>
    <alternativeName>
        <fullName evidence="1">Membrane-associated aspartic protease</fullName>
    </alternativeName>
    <alternativeName>
        <fullName evidence="1">Stage II sporulation protein GA</fullName>
    </alternativeName>
</protein>
<dbReference type="GO" id="GO:0030435">
    <property type="term" value="P:sporulation resulting in formation of a cellular spore"/>
    <property type="evidence" value="ECO:0007669"/>
    <property type="project" value="UniProtKB-KW"/>
</dbReference>
<dbReference type="GO" id="GO:0030436">
    <property type="term" value="P:asexual sporulation"/>
    <property type="evidence" value="ECO:0007669"/>
    <property type="project" value="InterPro"/>
</dbReference>
<comment type="subunit">
    <text evidence="1">Self-associates. Interacts with SigE. Interacts with SpoIIR.</text>
</comment>
<feature type="transmembrane region" description="Helical" evidence="3">
    <location>
        <begin position="90"/>
        <end position="110"/>
    </location>
</feature>
<dbReference type="GO" id="GO:0005886">
    <property type="term" value="C:plasma membrane"/>
    <property type="evidence" value="ECO:0007669"/>
    <property type="project" value="UniProtKB-SubCell"/>
</dbReference>
<sequence length="285" mass="32365">MRVTYHLDLIFLLNVLVNVCLLKLTALVLRRRITQMRLWVSSLYGAATVLLWPLGLEAPIESFIGQVILACTLIWIAFGWMSIWPLVQAALAFTGTSYMMAGLVYVIHQTVFLRHDLFNDTVTLLTIAGAVPFSFLIFKLYHTFAVQREITFQTTVPCKVKIQGYELSFTTLLDTGNQLREPLSGYPVMFVELEQLKHGDAKPLADAIEDWMTSGLPGELVRHPRLIPYRGVSDSDGQLYGLKPDYVSIFTRNKWRETEPVYVVFEERQISGTNEYHGICPSSII</sequence>
<feature type="transmembrane region" description="Helical" evidence="3">
    <location>
        <begin position="122"/>
        <end position="141"/>
    </location>
</feature>
<proteinExistence type="inferred from homology"/>
<dbReference type="GO" id="GO:0004190">
    <property type="term" value="F:aspartic-type endopeptidase activity"/>
    <property type="evidence" value="ECO:0007669"/>
    <property type="project" value="UniProtKB-KW"/>
</dbReference>
<comment type="subcellular location">
    <subcellularLocation>
        <location evidence="1">Cell membrane</location>
    </subcellularLocation>
</comment>
<feature type="active site" evidence="2">
    <location>
        <position position="174"/>
    </location>
</feature>
<dbReference type="EC" id="3.4.23.-" evidence="1"/>
<evidence type="ECO:0000313" key="5">
    <source>
        <dbReference type="Proteomes" id="UP000242310"/>
    </source>
</evidence>
<keyword evidence="1" id="KW-0645">Protease</keyword>
<feature type="transmembrane region" description="Helical" evidence="3">
    <location>
        <begin position="6"/>
        <end position="26"/>
    </location>
</feature>
<organism evidence="4 5">
    <name type="scientific">Salsuginibacillus halophilus</name>
    <dbReference type="NCBI Taxonomy" id="517424"/>
    <lineage>
        <taxon>Bacteria</taxon>
        <taxon>Bacillati</taxon>
        <taxon>Bacillota</taxon>
        <taxon>Bacilli</taxon>
        <taxon>Bacillales</taxon>
        <taxon>Bacillaceae</taxon>
        <taxon>Salsuginibacillus</taxon>
    </lineage>
</organism>
<name>A0A2P8HX79_9BACI</name>
<keyword evidence="1" id="KW-0378">Hydrolase</keyword>
<accession>A0A2P8HX79</accession>
<keyword evidence="1" id="KW-1003">Cell membrane</keyword>
<keyword evidence="1" id="KW-0064">Aspartyl protease</keyword>
<reference evidence="4 5" key="1">
    <citation type="submission" date="2018-03" db="EMBL/GenBank/DDBJ databases">
        <title>Genomic Encyclopedia of Type Strains, Phase III (KMG-III): the genomes of soil and plant-associated and newly described type strains.</title>
        <authorList>
            <person name="Whitman W."/>
        </authorList>
    </citation>
    <scope>NUCLEOTIDE SEQUENCE [LARGE SCALE GENOMIC DNA]</scope>
    <source>
        <strain evidence="4 5">CGMCC 1.07653</strain>
    </source>
</reference>
<evidence type="ECO:0000313" key="4">
    <source>
        <dbReference type="EMBL" id="PSL50765.1"/>
    </source>
</evidence>
<evidence type="ECO:0000256" key="3">
    <source>
        <dbReference type="SAM" id="Phobius"/>
    </source>
</evidence>
<keyword evidence="3" id="KW-0812">Transmembrane</keyword>
<gene>
    <name evidence="4" type="ORF">B0H94_10241</name>
</gene>
<feature type="transmembrane region" description="Helical" evidence="3">
    <location>
        <begin position="38"/>
        <end position="56"/>
    </location>
</feature>
<keyword evidence="1 3" id="KW-0472">Membrane</keyword>
<feature type="transmembrane region" description="Helical" evidence="3">
    <location>
        <begin position="62"/>
        <end position="83"/>
    </location>
</feature>
<evidence type="ECO:0000256" key="1">
    <source>
        <dbReference type="PIRNR" id="PIRNR018571"/>
    </source>
</evidence>
<dbReference type="AlphaFoldDB" id="A0A2P8HX79"/>
<dbReference type="InterPro" id="IPR005081">
    <property type="entry name" value="SpoIIGA"/>
</dbReference>
<keyword evidence="1" id="KW-0749">Sporulation</keyword>
<keyword evidence="5" id="KW-1185">Reference proteome</keyword>
<evidence type="ECO:0000256" key="2">
    <source>
        <dbReference type="PIRSR" id="PIRSR018571-1"/>
    </source>
</evidence>
<dbReference type="OrthoDB" id="2690199at2"/>
<comment type="function">
    <text evidence="1">Probable aspartic protease that is responsible for the proteolytic cleavage of the RNA polymerase sigma E factor (SigE/spoIIGB) to yield the active peptide in the mother cell during sporulation. Responds to a signal from the forespore that is triggered by the extracellular signal protein SpoIIR.</text>
</comment>
<dbReference type="Proteomes" id="UP000242310">
    <property type="component" value="Unassembled WGS sequence"/>
</dbReference>